<dbReference type="Proteomes" id="UP000636110">
    <property type="component" value="Unassembled WGS sequence"/>
</dbReference>
<comment type="caution">
    <text evidence="2">The sequence shown here is derived from an EMBL/GenBank/DDBJ whole genome shotgun (WGS) entry which is preliminary data.</text>
</comment>
<dbReference type="Gene3D" id="2.170.130.10">
    <property type="entry name" value="TonB-dependent receptor, plug domain"/>
    <property type="match status" value="1"/>
</dbReference>
<dbReference type="InterPro" id="IPR012910">
    <property type="entry name" value="Plug_dom"/>
</dbReference>
<name>A0ABR6EQ64_9SPHI</name>
<dbReference type="SUPFAM" id="SSF56935">
    <property type="entry name" value="Porins"/>
    <property type="match status" value="1"/>
</dbReference>
<dbReference type="InterPro" id="IPR023996">
    <property type="entry name" value="TonB-dep_OMP_SusC/RagA"/>
</dbReference>
<dbReference type="Pfam" id="PF07715">
    <property type="entry name" value="Plug"/>
    <property type="match status" value="1"/>
</dbReference>
<protein>
    <submittedName>
        <fullName evidence="2">SusC/RagA family TonB-linked outer membrane protein</fullName>
    </submittedName>
</protein>
<dbReference type="InterPro" id="IPR037066">
    <property type="entry name" value="Plug_dom_sf"/>
</dbReference>
<dbReference type="EMBL" id="WNXC01000001">
    <property type="protein sequence ID" value="MBB2147384.1"/>
    <property type="molecule type" value="Genomic_DNA"/>
</dbReference>
<dbReference type="NCBIfam" id="TIGR04056">
    <property type="entry name" value="OMP_RagA_SusC"/>
    <property type="match status" value="1"/>
</dbReference>
<organism evidence="2 3">
    <name type="scientific">Pedobacter gandavensis</name>
    <dbReference type="NCBI Taxonomy" id="2679963"/>
    <lineage>
        <taxon>Bacteria</taxon>
        <taxon>Pseudomonadati</taxon>
        <taxon>Bacteroidota</taxon>
        <taxon>Sphingobacteriia</taxon>
        <taxon>Sphingobacteriales</taxon>
        <taxon>Sphingobacteriaceae</taxon>
        <taxon>Pedobacter</taxon>
    </lineage>
</organism>
<evidence type="ECO:0000313" key="3">
    <source>
        <dbReference type="Proteomes" id="UP000636110"/>
    </source>
</evidence>
<gene>
    <name evidence="2" type="ORF">GM920_00535</name>
</gene>
<keyword evidence="3" id="KW-1185">Reference proteome</keyword>
<reference evidence="2 3" key="1">
    <citation type="submission" date="2019-11" db="EMBL/GenBank/DDBJ databases">
        <title>Description of Pedobacter sp. LMG 31462T.</title>
        <authorList>
            <person name="Carlier A."/>
            <person name="Qi S."/>
            <person name="Vandamme P."/>
        </authorList>
    </citation>
    <scope>NUCLEOTIDE SEQUENCE [LARGE SCALE GENOMIC DNA]</scope>
    <source>
        <strain evidence="2 3">LMG 31462</strain>
    </source>
</reference>
<evidence type="ECO:0000313" key="2">
    <source>
        <dbReference type="EMBL" id="MBB2147384.1"/>
    </source>
</evidence>
<dbReference type="NCBIfam" id="TIGR04057">
    <property type="entry name" value="SusC_RagA_signa"/>
    <property type="match status" value="1"/>
</dbReference>
<feature type="domain" description="TonB-dependent receptor plug" evidence="1">
    <location>
        <begin position="138"/>
        <end position="272"/>
    </location>
</feature>
<proteinExistence type="predicted"/>
<accession>A0ABR6EQ64</accession>
<dbReference type="InterPro" id="IPR023997">
    <property type="entry name" value="TonB-dep_OMP_SusC/RagA_CS"/>
</dbReference>
<sequence>MKLKVFGLFTLVSIYLSPQTSFAQKQKPKSAKKIVDTAYQNQEVILSVKDMDNLTLLDSVRAVIGIQSKYTYGGIAIFENIGKDSVVLLSKPGYYGLVKKLDKGTISVFLQKSTIPTDGSVVSTGLYNRPGTLFSGAAVTVSGEDLRKVNVNNLFDALKYYVPALVVSRDNRNGGNPNALPTISLRGASTFPYAAAVSFSGTSKSGVQQNPSSGDFVASNIFSAGSPVILMDGNQVSLQTALDFDISRVHSVTVLKDASATASYGMRGGNGVLLIQTIKPQRGLLNVGITSELQIASADISSYKVLNAKEKLDIENRAGLYAGNLNSLYEQRYNQAHHKGVNTNWLELPLRKGIGMRHSLNLSGGNDDMVYNVTAGYNDKQGSMKGSYRKTTELGAYFGARFKSFSFNNQFSYLSANAENSAYGSYNTYVKQNPYWSPYDAETGKFQKILGSDTVGGVISNYMNPAYNTTLATTDAAKYSRIANVTNMNLVLTNNLQLNGIASLSNQSDEFDYFLPPNHTTFANVPIDSLFTRGLYKYTSNSFFNVEAGLRLQYHNKFGLHEVFGTAGQTFIQTSSESTGISVSGFNVDRLADMAFGNGYSTLKPAAGKIVTRYASSYANFVYSYAGRYQLDLSGANDLHSAIAQNTSAKFWAVGASWNVHEESFLQDTKWINRLKLRGSIGQTGNQYFLSYLNRTTYNYYTNLQYIALGAGTTGTLGRALGAYLTGYGNSKLQSPQTFKQNIGLDISLFNRWSLSFDLYQQKTSKLVFPEVLAASTGLSKFPPYQNAGSLEDRGAEFNVMGVLYKSPGNNLSWSINLNGLWNKDKVTELAPYLLALNAERDAKGDQTRLQSQYLKGYSPTSIWAVPSLGIDPVSGKEIFMKKDGSSTTIWDVNDKVLAGDLSPALQGSFGTDLSFKQFSAGIYFSYQLGASVYNQTLVDRIENADLLYNVDRRAYQQRWTQPNGTDFLYKPLSPNGLLSDPTYVTTRMVEKDNRLQCASIMFGYALPKTLAKRINAKNLSLKCILNNAFELGGAEMERGIYYPFQRYYTFSLNANF</sequence>
<evidence type="ECO:0000259" key="1">
    <source>
        <dbReference type="Pfam" id="PF07715"/>
    </source>
</evidence>
<dbReference type="RefSeq" id="WP_182952664.1">
    <property type="nucleotide sequence ID" value="NZ_WNXC01000001.1"/>
</dbReference>